<sequence>MNGYSYLNEKEQVFTKERRVNKRYKYNLKFKVESINLKHANLEVKGIDISISGMGFISDMNLKVNDLLEIAFNYNNVTIPVIIKIEHVNLYDSGFFVGGQFVALQDSYRKILNEKYSCK</sequence>
<feature type="domain" description="PilZ" evidence="1">
    <location>
        <begin position="17"/>
        <end position="112"/>
    </location>
</feature>
<dbReference type="GO" id="GO:0035438">
    <property type="term" value="F:cyclic-di-GMP binding"/>
    <property type="evidence" value="ECO:0007669"/>
    <property type="project" value="InterPro"/>
</dbReference>
<evidence type="ECO:0000313" key="3">
    <source>
        <dbReference type="Proteomes" id="UP000190890"/>
    </source>
</evidence>
<gene>
    <name evidence="2" type="ORF">CLPUN_20340</name>
</gene>
<evidence type="ECO:0000313" key="2">
    <source>
        <dbReference type="EMBL" id="OOM78175.1"/>
    </source>
</evidence>
<proteinExistence type="predicted"/>
<dbReference type="OrthoDB" id="1911631at2"/>
<dbReference type="Pfam" id="PF07238">
    <property type="entry name" value="PilZ"/>
    <property type="match status" value="1"/>
</dbReference>
<dbReference type="RefSeq" id="WP_077847181.1">
    <property type="nucleotide sequence ID" value="NZ_LZZM01000132.1"/>
</dbReference>
<dbReference type="InterPro" id="IPR009875">
    <property type="entry name" value="PilZ_domain"/>
</dbReference>
<keyword evidence="3" id="KW-1185">Reference proteome</keyword>
<protein>
    <submittedName>
        <fullName evidence="2">PilZ domain protein</fullName>
    </submittedName>
</protein>
<accession>A0A1S8TL67</accession>
<reference evidence="2 3" key="1">
    <citation type="submission" date="2016-05" db="EMBL/GenBank/DDBJ databases">
        <title>Microbial solvent formation.</title>
        <authorList>
            <person name="Poehlein A."/>
            <person name="Montoya Solano J.D."/>
            <person name="Flitsch S."/>
            <person name="Krabben P."/>
            <person name="Duerre P."/>
            <person name="Daniel R."/>
        </authorList>
    </citation>
    <scope>NUCLEOTIDE SEQUENCE [LARGE SCALE GENOMIC DNA]</scope>
    <source>
        <strain evidence="2 3">DSM 2619</strain>
    </source>
</reference>
<dbReference type="EMBL" id="LZZM01000132">
    <property type="protein sequence ID" value="OOM78175.1"/>
    <property type="molecule type" value="Genomic_DNA"/>
</dbReference>
<comment type="caution">
    <text evidence="2">The sequence shown here is derived from an EMBL/GenBank/DDBJ whole genome shotgun (WGS) entry which is preliminary data.</text>
</comment>
<dbReference type="STRING" id="29367.CLPUN_20340"/>
<organism evidence="2 3">
    <name type="scientific">Clostridium puniceum</name>
    <dbReference type="NCBI Taxonomy" id="29367"/>
    <lineage>
        <taxon>Bacteria</taxon>
        <taxon>Bacillati</taxon>
        <taxon>Bacillota</taxon>
        <taxon>Clostridia</taxon>
        <taxon>Eubacteriales</taxon>
        <taxon>Clostridiaceae</taxon>
        <taxon>Clostridium</taxon>
    </lineage>
</organism>
<dbReference type="Gene3D" id="2.40.10.220">
    <property type="entry name" value="predicted glycosyltransferase like domains"/>
    <property type="match status" value="1"/>
</dbReference>
<evidence type="ECO:0000259" key="1">
    <source>
        <dbReference type="Pfam" id="PF07238"/>
    </source>
</evidence>
<name>A0A1S8TL67_9CLOT</name>
<dbReference type="Proteomes" id="UP000190890">
    <property type="component" value="Unassembled WGS sequence"/>
</dbReference>
<dbReference type="AlphaFoldDB" id="A0A1S8TL67"/>